<protein>
    <submittedName>
        <fullName evidence="1">Leucine rich repeats-containing protein</fullName>
    </submittedName>
</protein>
<feature type="non-terminal residue" evidence="1">
    <location>
        <position position="211"/>
    </location>
</feature>
<name>A0A146KEB5_9EUKA</name>
<dbReference type="EMBL" id="GDID01002957">
    <property type="protein sequence ID" value="JAP93649.1"/>
    <property type="molecule type" value="Transcribed_RNA"/>
</dbReference>
<organism evidence="1">
    <name type="scientific">Trepomonas sp. PC1</name>
    <dbReference type="NCBI Taxonomy" id="1076344"/>
    <lineage>
        <taxon>Eukaryota</taxon>
        <taxon>Metamonada</taxon>
        <taxon>Diplomonadida</taxon>
        <taxon>Hexamitidae</taxon>
        <taxon>Hexamitinae</taxon>
        <taxon>Trepomonas</taxon>
    </lineage>
</organism>
<dbReference type="InterPro" id="IPR026906">
    <property type="entry name" value="LRR_5"/>
</dbReference>
<feature type="non-terminal residue" evidence="1">
    <location>
        <position position="1"/>
    </location>
</feature>
<dbReference type="Gene3D" id="3.80.10.10">
    <property type="entry name" value="Ribonuclease Inhibitor"/>
    <property type="match status" value="1"/>
</dbReference>
<dbReference type="InterPro" id="IPR032675">
    <property type="entry name" value="LRR_dom_sf"/>
</dbReference>
<dbReference type="AlphaFoldDB" id="A0A146KEB5"/>
<dbReference type="Pfam" id="PF13306">
    <property type="entry name" value="LRR_5"/>
    <property type="match status" value="1"/>
</dbReference>
<proteinExistence type="predicted"/>
<accession>A0A146KEB5</accession>
<reference evidence="1" key="1">
    <citation type="submission" date="2015-07" db="EMBL/GenBank/DDBJ databases">
        <title>Adaptation to a free-living lifestyle via gene acquisitions in the diplomonad Trepomonas sp. PC1.</title>
        <authorList>
            <person name="Xu F."/>
            <person name="Jerlstrom-Hultqvist J."/>
            <person name="Kolisko M."/>
            <person name="Simpson A.G.B."/>
            <person name="Roger A.J."/>
            <person name="Svard S.G."/>
            <person name="Andersson J.O."/>
        </authorList>
    </citation>
    <scope>NUCLEOTIDE SEQUENCE</scope>
    <source>
        <strain evidence="1">PC1</strain>
    </source>
</reference>
<sequence>PNTQVPDNVTVIITPNVSCFPAYFCYQSRVQKVIAPKLAEVGEQCFYECGDLVEFSAEECRVISFKAFWECKLLRFDCPKLEEIGDFCFRNCKFRRFAAQKIKNIGAGAFTGSDLRQLDLGDFQNVTEEQFRGLQKIELVCGQNELSMKNVTKVEKLYERNLSKIKAGFQSLAKNNALLKRNITLIKETQKQTVFILIQRLNDQSKKRFNN</sequence>
<gene>
    <name evidence="1" type="ORF">TPC1_13996</name>
</gene>
<evidence type="ECO:0000313" key="1">
    <source>
        <dbReference type="EMBL" id="JAP93649.1"/>
    </source>
</evidence>